<dbReference type="RefSeq" id="WP_379290394.1">
    <property type="nucleotide sequence ID" value="NZ_JBHTIU010000081.1"/>
</dbReference>
<dbReference type="PANTHER" id="PTHR43279:SF1">
    <property type="entry name" value="CATECHOL-2,3-DIOXYGENASE"/>
    <property type="match status" value="1"/>
</dbReference>
<accession>A0ABW3DH14</accession>
<feature type="domain" description="VOC" evidence="2">
    <location>
        <begin position="9"/>
        <end position="126"/>
    </location>
</feature>
<keyword evidence="1" id="KW-0479">Metal-binding</keyword>
<organism evidence="3 4">
    <name type="scientific">Paenibacillus residui</name>
    <dbReference type="NCBI Taxonomy" id="629724"/>
    <lineage>
        <taxon>Bacteria</taxon>
        <taxon>Bacillati</taxon>
        <taxon>Bacillota</taxon>
        <taxon>Bacilli</taxon>
        <taxon>Bacillales</taxon>
        <taxon>Paenibacillaceae</taxon>
        <taxon>Paenibacillus</taxon>
    </lineage>
</organism>
<reference evidence="4" key="1">
    <citation type="journal article" date="2019" name="Int. J. Syst. Evol. Microbiol.">
        <title>The Global Catalogue of Microorganisms (GCM) 10K type strain sequencing project: providing services to taxonomists for standard genome sequencing and annotation.</title>
        <authorList>
            <consortium name="The Broad Institute Genomics Platform"/>
            <consortium name="The Broad Institute Genome Sequencing Center for Infectious Disease"/>
            <person name="Wu L."/>
            <person name="Ma J."/>
        </authorList>
    </citation>
    <scope>NUCLEOTIDE SEQUENCE [LARGE SCALE GENOMIC DNA]</scope>
    <source>
        <strain evidence="4">CCUG 57263</strain>
    </source>
</reference>
<dbReference type="PROSITE" id="PS51819">
    <property type="entry name" value="VOC"/>
    <property type="match status" value="2"/>
</dbReference>
<sequence>MYTIHPDIRLGEVKLKVSNLKRSLEFYEQVVGLKILKQTSVTAEMTVDGVHSLLSLEEIPNALVVPPRSASGLYHFAILVPTRKDLGVSLRRLIQSGISIGQADHLVSEALYISDPDHNGIEIYADRPRDVWQRDADGNYRMATDPIDWEGLLKEAESEVWSGLPKGTTIGHVHFHVGDLQQAGAFYCDLLGFEMAADYSRLMRALFISAGGYHHHIGLNVWAGIGASPAPPHGTGLAYYTIMYPDASELETALQRIRDAGVPLEEQEGAWIVSDPFGTRTRLTVIPSE</sequence>
<dbReference type="PANTHER" id="PTHR43279">
    <property type="entry name" value="CATECHOL-2,3-DIOXYGENASE"/>
    <property type="match status" value="1"/>
</dbReference>
<evidence type="ECO:0000313" key="3">
    <source>
        <dbReference type="EMBL" id="MFD0871385.1"/>
    </source>
</evidence>
<dbReference type="CDD" id="cd07255">
    <property type="entry name" value="VOC_BsCatE_like_N"/>
    <property type="match status" value="1"/>
</dbReference>
<feature type="domain" description="VOC" evidence="2">
    <location>
        <begin position="169"/>
        <end position="289"/>
    </location>
</feature>
<dbReference type="InterPro" id="IPR018146">
    <property type="entry name" value="Glyoxalase_1_CS"/>
</dbReference>
<evidence type="ECO:0000259" key="2">
    <source>
        <dbReference type="PROSITE" id="PS51819"/>
    </source>
</evidence>
<gene>
    <name evidence="3" type="ORF">ACFQ03_19795</name>
</gene>
<dbReference type="InterPro" id="IPR004360">
    <property type="entry name" value="Glyas_Fos-R_dOase_dom"/>
</dbReference>
<name>A0ABW3DH14_9BACL</name>
<dbReference type="PROSITE" id="PS00934">
    <property type="entry name" value="GLYOXALASE_I_1"/>
    <property type="match status" value="1"/>
</dbReference>
<dbReference type="Gene3D" id="3.10.180.10">
    <property type="entry name" value="2,3-Dihydroxybiphenyl 1,2-Dioxygenase, domain 1"/>
    <property type="match status" value="2"/>
</dbReference>
<keyword evidence="4" id="KW-1185">Reference proteome</keyword>
<dbReference type="InterPro" id="IPR029068">
    <property type="entry name" value="Glyas_Bleomycin-R_OHBP_Dase"/>
</dbReference>
<dbReference type="InterPro" id="IPR037523">
    <property type="entry name" value="VOC_core"/>
</dbReference>
<proteinExistence type="predicted"/>
<dbReference type="Proteomes" id="UP001597120">
    <property type="component" value="Unassembled WGS sequence"/>
</dbReference>
<protein>
    <submittedName>
        <fullName evidence="3">VOC family protein</fullName>
    </submittedName>
</protein>
<evidence type="ECO:0000313" key="4">
    <source>
        <dbReference type="Proteomes" id="UP001597120"/>
    </source>
</evidence>
<dbReference type="EMBL" id="JBHTIU010000081">
    <property type="protein sequence ID" value="MFD0871385.1"/>
    <property type="molecule type" value="Genomic_DNA"/>
</dbReference>
<dbReference type="Pfam" id="PF00903">
    <property type="entry name" value="Glyoxalase"/>
    <property type="match status" value="2"/>
</dbReference>
<dbReference type="CDD" id="cd16359">
    <property type="entry name" value="VOC_BsCatE_like_C"/>
    <property type="match status" value="1"/>
</dbReference>
<evidence type="ECO:0000256" key="1">
    <source>
        <dbReference type="ARBA" id="ARBA00022723"/>
    </source>
</evidence>
<comment type="caution">
    <text evidence="3">The sequence shown here is derived from an EMBL/GenBank/DDBJ whole genome shotgun (WGS) entry which is preliminary data.</text>
</comment>
<dbReference type="SUPFAM" id="SSF54593">
    <property type="entry name" value="Glyoxalase/Bleomycin resistance protein/Dihydroxybiphenyl dioxygenase"/>
    <property type="match status" value="2"/>
</dbReference>